<dbReference type="STRING" id="585529.HMPREF0291_11168"/>
<accession>D7WED4</accession>
<reference evidence="1" key="1">
    <citation type="submission" date="2010-06" db="EMBL/GenBank/DDBJ databases">
        <authorList>
            <person name="Muzny D."/>
            <person name="Qin X."/>
            <person name="Buhay C."/>
            <person name="Dugan-Rocha S."/>
            <person name="Ding Y."/>
            <person name="Chen G."/>
            <person name="Hawes A."/>
            <person name="Holder M."/>
            <person name="Jhangiani S."/>
            <person name="Johnson A."/>
            <person name="Khan Z."/>
            <person name="Li Z."/>
            <person name="Liu W."/>
            <person name="Liu X."/>
            <person name="Perez L."/>
            <person name="Shen H."/>
            <person name="Wang Q."/>
            <person name="Watt J."/>
            <person name="Xi L."/>
            <person name="Xin Y."/>
            <person name="Zhou J."/>
            <person name="Deng J."/>
            <person name="Jiang H."/>
            <person name="Liu Y."/>
            <person name="Qu J."/>
            <person name="Song X.-Z."/>
            <person name="Zhang L."/>
            <person name="Villasana D."/>
            <person name="Johnson A."/>
            <person name="Liu J."/>
            <person name="Liyanage D."/>
            <person name="Lorensuhewa L."/>
            <person name="Robinson T."/>
            <person name="Song A."/>
            <person name="Song B.-B."/>
            <person name="Dinh H."/>
            <person name="Thornton R."/>
            <person name="Coyle M."/>
            <person name="Francisco L."/>
            <person name="Jackson L."/>
            <person name="Javaid M."/>
            <person name="Korchina V."/>
            <person name="Kovar C."/>
            <person name="Mata R."/>
            <person name="Mathew T."/>
            <person name="Ngo R."/>
            <person name="Nguyen L."/>
            <person name="Nguyen N."/>
            <person name="Okwuonu G."/>
            <person name="Ongeri F."/>
            <person name="Pham C."/>
            <person name="Simmons D."/>
            <person name="Wilczek-Boney K."/>
            <person name="Hale W."/>
            <person name="Jakkamsetti A."/>
            <person name="Pham P."/>
            <person name="Ruth R."/>
            <person name="San Lucas F."/>
            <person name="Warren J."/>
            <person name="Zhang J."/>
            <person name="Zhao Z."/>
            <person name="Zhou C."/>
            <person name="Zhu D."/>
            <person name="Lee S."/>
            <person name="Bess C."/>
            <person name="Blankenburg K."/>
            <person name="Forbes L."/>
            <person name="Fu Q."/>
            <person name="Gubbala S."/>
            <person name="Hirani K."/>
            <person name="Jayaseelan J.C."/>
            <person name="Lara F."/>
            <person name="Munidasa M."/>
            <person name="Palculict T."/>
            <person name="Patil S."/>
            <person name="Pu L.-L."/>
            <person name="Saada N."/>
            <person name="Tang L."/>
            <person name="Weissenberger G."/>
            <person name="Zhu Y."/>
            <person name="Hemphill L."/>
            <person name="Shang Y."/>
            <person name="Youmans B."/>
            <person name="Ayvaz T."/>
            <person name="Ross M."/>
            <person name="Santibanez J."/>
            <person name="Aqrawi P."/>
            <person name="Gross S."/>
            <person name="Joshi V."/>
            <person name="Fowler G."/>
            <person name="Nazareth L."/>
            <person name="Reid J."/>
            <person name="Worley K."/>
            <person name="Petrosino J."/>
            <person name="Highlander S."/>
            <person name="Gibbs R."/>
        </authorList>
    </citation>
    <scope>NUCLEOTIDE SEQUENCE [LARGE SCALE GENOMIC DNA]</scope>
    <source>
        <strain evidence="1">ATCC 33030</strain>
    </source>
</reference>
<dbReference type="EMBL" id="ACLJ02000003">
    <property type="protein sequence ID" value="EFK53511.1"/>
    <property type="molecule type" value="Genomic_DNA"/>
</dbReference>
<keyword evidence="2" id="KW-1185">Reference proteome</keyword>
<dbReference type="HOGENOM" id="CLU_2342006_0_0_11"/>
<name>D7WED4_9CORY</name>
<dbReference type="AlphaFoldDB" id="D7WED4"/>
<sequence length="97" mass="10850">MPRHLRLRVEELMAEHLSPAELSEFSLDAAGLDDADLHDAAIWDTRWFTRWTRDPGRAGVAPTVSCREIIDAPANELATFRAALTELAGTFRFSARV</sequence>
<comment type="caution">
    <text evidence="1">The sequence shown here is derived from an EMBL/GenBank/DDBJ whole genome shotgun (WGS) entry which is preliminary data.</text>
</comment>
<dbReference type="OrthoDB" id="4417635at2"/>
<gene>
    <name evidence="1" type="ORF">HMPREF0291_11168</name>
</gene>
<proteinExistence type="predicted"/>
<evidence type="ECO:0000313" key="2">
    <source>
        <dbReference type="Proteomes" id="UP000004208"/>
    </source>
</evidence>
<evidence type="ECO:0000313" key="1">
    <source>
        <dbReference type="EMBL" id="EFK53511.1"/>
    </source>
</evidence>
<protein>
    <submittedName>
        <fullName evidence="1">Uncharacterized protein</fullName>
    </submittedName>
</protein>
<organism evidence="1 2">
    <name type="scientific">Corynebacterium genitalium ATCC 33030</name>
    <dbReference type="NCBI Taxonomy" id="585529"/>
    <lineage>
        <taxon>Bacteria</taxon>
        <taxon>Bacillati</taxon>
        <taxon>Actinomycetota</taxon>
        <taxon>Actinomycetes</taxon>
        <taxon>Mycobacteriales</taxon>
        <taxon>Corynebacteriaceae</taxon>
        <taxon>Corynebacterium</taxon>
    </lineage>
</organism>
<dbReference type="Proteomes" id="UP000004208">
    <property type="component" value="Unassembled WGS sequence"/>
</dbReference>